<reference evidence="4" key="1">
    <citation type="submission" date="2016-06" db="UniProtKB">
        <authorList>
            <consortium name="WormBaseParasite"/>
        </authorList>
    </citation>
    <scope>IDENTIFICATION</scope>
</reference>
<feature type="compositionally biased region" description="Basic and acidic residues" evidence="1">
    <location>
        <begin position="101"/>
        <end position="111"/>
    </location>
</feature>
<keyword evidence="3" id="KW-1185">Reference proteome</keyword>
<evidence type="ECO:0000256" key="1">
    <source>
        <dbReference type="SAM" id="MobiDB-lite"/>
    </source>
</evidence>
<dbReference type="Proteomes" id="UP000270296">
    <property type="component" value="Unassembled WGS sequence"/>
</dbReference>
<dbReference type="InterPro" id="IPR036322">
    <property type="entry name" value="WD40_repeat_dom_sf"/>
</dbReference>
<reference evidence="2 3" key="2">
    <citation type="submission" date="2018-11" db="EMBL/GenBank/DDBJ databases">
        <authorList>
            <consortium name="Pathogen Informatics"/>
        </authorList>
    </citation>
    <scope>NUCLEOTIDE SEQUENCE [LARGE SCALE GENOMIC DNA]</scope>
</reference>
<sequence length="320" mass="34760">MPVCRRPIVVLYNLFKNTVMDIAWSEDGHILLACSSDGTIAACSFLPSELGRPLSPPEKLDLLRRYYGKVSVTVNASADPRDYCFTNTEVIENPEILALRRQEKEKRDQSKAKNGTAGLKPAEVTTPSNTDREALLPPPAAEVKPVATQIEVRTKEGKRKITPVFLGSSVIADSSSCWFDSSSTTSAANIEAVGTVATVSSTQSSMLPSSTTQRSPTKLGNTSTQPSTVTISTNLVAKSDAEEIVAGGRAGGTSLSVRPMKRIRLERRISSSGDEDTSKVISVTQFFRKKSYLDLSLIDFSECGYHTCETFICICNRSVY</sequence>
<evidence type="ECO:0000313" key="3">
    <source>
        <dbReference type="Proteomes" id="UP000270296"/>
    </source>
</evidence>
<protein>
    <submittedName>
        <fullName evidence="4">ANAPC4_WD40 domain-containing protein</fullName>
    </submittedName>
</protein>
<dbReference type="SUPFAM" id="SSF50978">
    <property type="entry name" value="WD40 repeat-like"/>
    <property type="match status" value="1"/>
</dbReference>
<dbReference type="OrthoDB" id="1741719at2759"/>
<dbReference type="WBParaSite" id="SBAD_0001183301-mRNA-1">
    <property type="protein sequence ID" value="SBAD_0001183301-mRNA-1"/>
    <property type="gene ID" value="SBAD_0001183301"/>
</dbReference>
<dbReference type="EMBL" id="UZAM01015671">
    <property type="protein sequence ID" value="VDP40129.1"/>
    <property type="molecule type" value="Genomic_DNA"/>
</dbReference>
<dbReference type="GO" id="GO:0031491">
    <property type="term" value="F:nucleosome binding"/>
    <property type="evidence" value="ECO:0007669"/>
    <property type="project" value="TreeGrafter"/>
</dbReference>
<feature type="compositionally biased region" description="Polar residues" evidence="1">
    <location>
        <begin position="213"/>
        <end position="226"/>
    </location>
</feature>
<dbReference type="GO" id="GO:0006351">
    <property type="term" value="P:DNA-templated transcription"/>
    <property type="evidence" value="ECO:0007669"/>
    <property type="project" value="InterPro"/>
</dbReference>
<dbReference type="GO" id="GO:0000417">
    <property type="term" value="C:HIR complex"/>
    <property type="evidence" value="ECO:0007669"/>
    <property type="project" value="TreeGrafter"/>
</dbReference>
<proteinExistence type="predicted"/>
<dbReference type="Pfam" id="PF09453">
    <property type="entry name" value="HIRA_B"/>
    <property type="match status" value="1"/>
</dbReference>
<dbReference type="InterPro" id="IPR019015">
    <property type="entry name" value="HIRA_B_motif"/>
</dbReference>
<dbReference type="InterPro" id="IPR031120">
    <property type="entry name" value="HIR1-like"/>
</dbReference>
<feature type="region of interest" description="Disordered" evidence="1">
    <location>
        <begin position="204"/>
        <end position="226"/>
    </location>
</feature>
<dbReference type="PANTHER" id="PTHR13831:SF0">
    <property type="entry name" value="PROTEIN HIRA"/>
    <property type="match status" value="1"/>
</dbReference>
<evidence type="ECO:0000313" key="2">
    <source>
        <dbReference type="EMBL" id="VDP40129.1"/>
    </source>
</evidence>
<dbReference type="GO" id="GO:0000785">
    <property type="term" value="C:chromatin"/>
    <property type="evidence" value="ECO:0007669"/>
    <property type="project" value="TreeGrafter"/>
</dbReference>
<dbReference type="GO" id="GO:0006338">
    <property type="term" value="P:chromatin remodeling"/>
    <property type="evidence" value="ECO:0007669"/>
    <property type="project" value="TreeGrafter"/>
</dbReference>
<feature type="region of interest" description="Disordered" evidence="1">
    <location>
        <begin position="101"/>
        <end position="142"/>
    </location>
</feature>
<gene>
    <name evidence="2" type="ORF">SBAD_LOCUS11447</name>
</gene>
<name>A0A183J6E9_9BILA</name>
<organism evidence="4">
    <name type="scientific">Soboliphyme baturini</name>
    <dbReference type="NCBI Taxonomy" id="241478"/>
    <lineage>
        <taxon>Eukaryota</taxon>
        <taxon>Metazoa</taxon>
        <taxon>Ecdysozoa</taxon>
        <taxon>Nematoda</taxon>
        <taxon>Enoplea</taxon>
        <taxon>Dorylaimia</taxon>
        <taxon>Dioctophymatida</taxon>
        <taxon>Dioctophymatoidea</taxon>
        <taxon>Soboliphymatidae</taxon>
        <taxon>Soboliphyme</taxon>
    </lineage>
</organism>
<dbReference type="PANTHER" id="PTHR13831">
    <property type="entry name" value="MEMBER OF THE HIR1 FAMILY OF WD-REPEAT PROTEINS"/>
    <property type="match status" value="1"/>
</dbReference>
<evidence type="ECO:0000313" key="4">
    <source>
        <dbReference type="WBParaSite" id="SBAD_0001183301-mRNA-1"/>
    </source>
</evidence>
<dbReference type="AlphaFoldDB" id="A0A183J6E9"/>
<dbReference type="GO" id="GO:0005634">
    <property type="term" value="C:nucleus"/>
    <property type="evidence" value="ECO:0007669"/>
    <property type="project" value="InterPro"/>
</dbReference>
<accession>A0A183J6E9</accession>